<evidence type="ECO:0000313" key="4">
    <source>
        <dbReference type="EMBL" id="PMD05245.1"/>
    </source>
</evidence>
<accession>A0A2N6VM85</accession>
<dbReference type="InterPro" id="IPR001763">
    <property type="entry name" value="Rhodanese-like_dom"/>
</dbReference>
<dbReference type="InterPro" id="IPR045078">
    <property type="entry name" value="TST/MPST-like"/>
</dbReference>
<feature type="domain" description="Rhodanese" evidence="3">
    <location>
        <begin position="16"/>
        <end position="136"/>
    </location>
</feature>
<sequence>MTQYVIDVDQLHPLLGTPRVRILDVRWTLDKPNGYPDYLENHIPGATYVSLDEQLSGHRPDQPHLGRHPLPSVEEFQQTLRCLSVDEKSTVVIYDDASSLAAARAWWLFMWAGLTDVRVLNGGLAAWKDAGYELEHGPDTNERVPSSYSVTPSLPTTDAAGAAELARTGILIDSRAAERYRGDNEPMDPKAGHIPGAINRPTTLNTPNGLWLSEDELRKAWNDLGVLDETGKATAEVGVYCGSGVTACHNALSLMSVGVTPVLYGPSWSGWSSDDSNPVATGDPAS</sequence>
<feature type="domain" description="Rhodanese" evidence="3">
    <location>
        <begin position="165"/>
        <end position="280"/>
    </location>
</feature>
<dbReference type="PANTHER" id="PTHR11364">
    <property type="entry name" value="THIOSULFATE SULFERTANSFERASE"/>
    <property type="match status" value="1"/>
</dbReference>
<dbReference type="GO" id="GO:0004792">
    <property type="term" value="F:thiosulfate-cyanide sulfurtransferase activity"/>
    <property type="evidence" value="ECO:0007669"/>
    <property type="project" value="InterPro"/>
</dbReference>
<dbReference type="PANTHER" id="PTHR11364:SF27">
    <property type="entry name" value="SULFURTRANSFERASE"/>
    <property type="match status" value="1"/>
</dbReference>
<proteinExistence type="predicted"/>
<dbReference type="EMBL" id="PNHK01000003">
    <property type="protein sequence ID" value="PMD05245.1"/>
    <property type="molecule type" value="Genomic_DNA"/>
</dbReference>
<dbReference type="SUPFAM" id="SSF52821">
    <property type="entry name" value="Rhodanese/Cell cycle control phosphatase"/>
    <property type="match status" value="2"/>
</dbReference>
<reference evidence="4 5" key="1">
    <citation type="submission" date="2017-09" db="EMBL/GenBank/DDBJ databases">
        <title>Bacterial strain isolated from the female urinary microbiota.</title>
        <authorList>
            <person name="Thomas-White K."/>
            <person name="Kumar N."/>
            <person name="Forster S."/>
            <person name="Putonti C."/>
            <person name="Lawley T."/>
            <person name="Wolfe A.J."/>
        </authorList>
    </citation>
    <scope>NUCLEOTIDE SEQUENCE [LARGE SCALE GENOMIC DNA]</scope>
    <source>
        <strain evidence="4 5">UMB1301</strain>
    </source>
</reference>
<organism evidence="4 5">
    <name type="scientific">Brevibacterium paucivorans</name>
    <dbReference type="NCBI Taxonomy" id="170994"/>
    <lineage>
        <taxon>Bacteria</taxon>
        <taxon>Bacillati</taxon>
        <taxon>Actinomycetota</taxon>
        <taxon>Actinomycetes</taxon>
        <taxon>Micrococcales</taxon>
        <taxon>Brevibacteriaceae</taxon>
        <taxon>Brevibacterium</taxon>
    </lineage>
</organism>
<keyword evidence="1 4" id="KW-0808">Transferase</keyword>
<dbReference type="PROSITE" id="PS00380">
    <property type="entry name" value="RHODANESE_1"/>
    <property type="match status" value="1"/>
</dbReference>
<dbReference type="Gene3D" id="3.40.250.10">
    <property type="entry name" value="Rhodanese-like domain"/>
    <property type="match status" value="2"/>
</dbReference>
<evidence type="ECO:0000313" key="5">
    <source>
        <dbReference type="Proteomes" id="UP000235598"/>
    </source>
</evidence>
<protein>
    <submittedName>
        <fullName evidence="4">Sulfurtransferase</fullName>
    </submittedName>
</protein>
<name>A0A2N6VM85_9MICO</name>
<dbReference type="AlphaFoldDB" id="A0A2N6VM85"/>
<dbReference type="RefSeq" id="WP_102239186.1">
    <property type="nucleotide sequence ID" value="NZ_JBDMHW010000006.1"/>
</dbReference>
<dbReference type="Pfam" id="PF00581">
    <property type="entry name" value="Rhodanese"/>
    <property type="match status" value="2"/>
</dbReference>
<dbReference type="Proteomes" id="UP000235598">
    <property type="component" value="Unassembled WGS sequence"/>
</dbReference>
<dbReference type="PROSITE" id="PS50206">
    <property type="entry name" value="RHODANESE_3"/>
    <property type="match status" value="2"/>
</dbReference>
<keyword evidence="2" id="KW-0677">Repeat</keyword>
<dbReference type="InterPro" id="IPR001307">
    <property type="entry name" value="Thiosulphate_STrfase_CS"/>
</dbReference>
<gene>
    <name evidence="4" type="ORF">CJ199_09205</name>
</gene>
<evidence type="ECO:0000259" key="3">
    <source>
        <dbReference type="PROSITE" id="PS50206"/>
    </source>
</evidence>
<dbReference type="OrthoDB" id="9770030at2"/>
<dbReference type="SMART" id="SM00450">
    <property type="entry name" value="RHOD"/>
    <property type="match status" value="2"/>
</dbReference>
<comment type="caution">
    <text evidence="4">The sequence shown here is derived from an EMBL/GenBank/DDBJ whole genome shotgun (WGS) entry which is preliminary data.</text>
</comment>
<evidence type="ECO:0000256" key="2">
    <source>
        <dbReference type="ARBA" id="ARBA00022737"/>
    </source>
</evidence>
<dbReference type="InterPro" id="IPR036873">
    <property type="entry name" value="Rhodanese-like_dom_sf"/>
</dbReference>
<dbReference type="CDD" id="cd01448">
    <property type="entry name" value="TST_Repeat_1"/>
    <property type="match status" value="1"/>
</dbReference>
<evidence type="ECO:0000256" key="1">
    <source>
        <dbReference type="ARBA" id="ARBA00022679"/>
    </source>
</evidence>